<feature type="chain" id="PRO_5043353115" evidence="9">
    <location>
        <begin position="21"/>
        <end position="360"/>
    </location>
</feature>
<dbReference type="RefSeq" id="WP_289824940.1">
    <property type="nucleotide sequence ID" value="NZ_JAUEIE010000003.1"/>
</dbReference>
<comment type="similarity">
    <text evidence="1 8">Belongs to the glycosyl hydrolase 43 family.</text>
</comment>
<organism evidence="11 13">
    <name type="scientific">Leyella lascolaii</name>
    <dbReference type="NCBI Taxonomy" id="1776379"/>
    <lineage>
        <taxon>Bacteria</taxon>
        <taxon>Pseudomonadati</taxon>
        <taxon>Bacteroidota</taxon>
        <taxon>Bacteroidia</taxon>
        <taxon>Bacteroidales</taxon>
        <taxon>Prevotellaceae</taxon>
        <taxon>Leyella</taxon>
    </lineage>
</organism>
<evidence type="ECO:0000256" key="7">
    <source>
        <dbReference type="PIRSR" id="PIRSR606710-2"/>
    </source>
</evidence>
<dbReference type="Proteomes" id="UP001167831">
    <property type="component" value="Unassembled WGS sequence"/>
</dbReference>
<dbReference type="Gene3D" id="2.115.10.20">
    <property type="entry name" value="Glycosyl hydrolase domain, family 43"/>
    <property type="match status" value="1"/>
</dbReference>
<dbReference type="InterPro" id="IPR052176">
    <property type="entry name" value="Glycosyl_Hydrlase_43_Enz"/>
</dbReference>
<evidence type="ECO:0000256" key="3">
    <source>
        <dbReference type="ARBA" id="ARBA00022801"/>
    </source>
</evidence>
<dbReference type="EMBL" id="JAUEIE010000003">
    <property type="protein sequence ID" value="MDN0022376.1"/>
    <property type="molecule type" value="Genomic_DNA"/>
</dbReference>
<evidence type="ECO:0000256" key="5">
    <source>
        <dbReference type="ARBA" id="ARBA00023295"/>
    </source>
</evidence>
<accession>A0AAW7JIA6</accession>
<keyword evidence="5 8" id="KW-0326">Glycosidase</keyword>
<keyword evidence="4" id="KW-0119">Carbohydrate metabolism</keyword>
<dbReference type="PANTHER" id="PTHR43772:SF2">
    <property type="entry name" value="PUTATIVE (AFU_ORTHOLOGUE AFUA_2G04480)-RELATED"/>
    <property type="match status" value="1"/>
</dbReference>
<dbReference type="GO" id="GO:0004553">
    <property type="term" value="F:hydrolase activity, hydrolyzing O-glycosyl compounds"/>
    <property type="evidence" value="ECO:0007669"/>
    <property type="project" value="InterPro"/>
</dbReference>
<dbReference type="EMBL" id="JAUEIF010000003">
    <property type="protein sequence ID" value="MDN0024975.1"/>
    <property type="molecule type" value="Genomic_DNA"/>
</dbReference>
<dbReference type="Pfam" id="PF04616">
    <property type="entry name" value="Glyco_hydro_43"/>
    <property type="match status" value="1"/>
</dbReference>
<feature type="active site" description="Proton donor" evidence="6">
    <location>
        <position position="194"/>
    </location>
</feature>
<reference evidence="11" key="1">
    <citation type="submission" date="2023-06" db="EMBL/GenBank/DDBJ databases">
        <authorList>
            <person name="Zeman M."/>
            <person name="Kubasova T."/>
            <person name="Jahodarova E."/>
            <person name="Nykrynova M."/>
            <person name="Rychlik I."/>
        </authorList>
    </citation>
    <scope>NUCLEOTIDE SEQUENCE</scope>
    <source>
        <strain evidence="11">ET15</strain>
        <strain evidence="10">ET37</strain>
    </source>
</reference>
<evidence type="ECO:0000256" key="6">
    <source>
        <dbReference type="PIRSR" id="PIRSR606710-1"/>
    </source>
</evidence>
<evidence type="ECO:0000313" key="10">
    <source>
        <dbReference type="EMBL" id="MDN0022376.1"/>
    </source>
</evidence>
<dbReference type="SUPFAM" id="SSF75005">
    <property type="entry name" value="Arabinanase/levansucrase/invertase"/>
    <property type="match status" value="1"/>
</dbReference>
<dbReference type="PANTHER" id="PTHR43772">
    <property type="entry name" value="ENDO-1,4-BETA-XYLANASE"/>
    <property type="match status" value="1"/>
</dbReference>
<name>A0AAW7JIA6_9BACT</name>
<evidence type="ECO:0000256" key="2">
    <source>
        <dbReference type="ARBA" id="ARBA00022651"/>
    </source>
</evidence>
<protein>
    <submittedName>
        <fullName evidence="11">Glycoside hydrolase family 43 protein</fullName>
    </submittedName>
</protein>
<keyword evidence="2" id="KW-0624">Polysaccharide degradation</keyword>
<evidence type="ECO:0000256" key="9">
    <source>
        <dbReference type="SAM" id="SignalP"/>
    </source>
</evidence>
<proteinExistence type="inferred from homology"/>
<dbReference type="GO" id="GO:0045493">
    <property type="term" value="P:xylan catabolic process"/>
    <property type="evidence" value="ECO:0007669"/>
    <property type="project" value="UniProtKB-KW"/>
</dbReference>
<evidence type="ECO:0000313" key="12">
    <source>
        <dbReference type="Proteomes" id="UP001167831"/>
    </source>
</evidence>
<keyword evidence="2" id="KW-0858">Xylan degradation</keyword>
<evidence type="ECO:0000256" key="4">
    <source>
        <dbReference type="ARBA" id="ARBA00023277"/>
    </source>
</evidence>
<reference evidence="11" key="2">
    <citation type="submission" date="2023-08" db="EMBL/GenBank/DDBJ databases">
        <title>Identification and characterization of horizontal gene transfer across gut microbiota members of farm animals based on homology search.</title>
        <authorList>
            <person name="Schwarzerova J."/>
            <person name="Nykrynova M."/>
            <person name="Jureckova K."/>
            <person name="Cejkova D."/>
            <person name="Rychlik I."/>
        </authorList>
    </citation>
    <scope>NUCLEOTIDE SEQUENCE</scope>
    <source>
        <strain evidence="11">ET15</strain>
        <strain evidence="10">ET37</strain>
    </source>
</reference>
<gene>
    <name evidence="10" type="ORF">QVN81_04975</name>
    <name evidence="11" type="ORF">QVN84_05510</name>
</gene>
<dbReference type="CDD" id="cd08991">
    <property type="entry name" value="GH43_HoAraf43-like"/>
    <property type="match status" value="1"/>
</dbReference>
<feature type="signal peptide" evidence="9">
    <location>
        <begin position="1"/>
        <end position="20"/>
    </location>
</feature>
<evidence type="ECO:0000256" key="8">
    <source>
        <dbReference type="RuleBase" id="RU361187"/>
    </source>
</evidence>
<dbReference type="InterPro" id="IPR023296">
    <property type="entry name" value="Glyco_hydro_beta-prop_sf"/>
</dbReference>
<keyword evidence="3 8" id="KW-0378">Hydrolase</keyword>
<feature type="site" description="Important for catalytic activity, responsible for pKa modulation of the active site Glu and correct orientation of both the proton donor and substrate" evidence="7">
    <location>
        <position position="134"/>
    </location>
</feature>
<comment type="caution">
    <text evidence="11">The sequence shown here is derived from an EMBL/GenBank/DDBJ whole genome shotgun (WGS) entry which is preliminary data.</text>
</comment>
<feature type="active site" description="Proton acceptor" evidence="6">
    <location>
        <position position="31"/>
    </location>
</feature>
<sequence>MKYLFTTLITLLMSAANVLADGAKSKVPLADPYVLLDGDTYYAYGTHNADGIEVWTSDDLYVWKYRGLALHRNQTTEERWFWAPEVYHKNGKYYMYYSANEHLYVATSDSPLGPFRQQGTYQMNNLLGSEKCIDSHVFFDDDGKAYLFFVRFTDGNCIWMCELEDDYMTPIDGTLKKCINVTLPWEKLLGRVCEGPNMVKFENKYYLTYSANDYNSQDYAVGCATTSSLSNPTWGKYRDPILCRVENLVGTGHHTIFTDKEGKMRIAFHAHNSTTSVHNRLMYIGTMEFTGRPGRRVLRMTDDPIIRPITNEDVTDGIGGISTGESVKEYFSLSGMRFSEPQKGVNIVRENGKTRKVIVE</sequence>
<evidence type="ECO:0000313" key="11">
    <source>
        <dbReference type="EMBL" id="MDN0024975.1"/>
    </source>
</evidence>
<dbReference type="InterPro" id="IPR006710">
    <property type="entry name" value="Glyco_hydro_43"/>
</dbReference>
<dbReference type="AlphaFoldDB" id="A0AAW7JIA6"/>
<evidence type="ECO:0000313" key="13">
    <source>
        <dbReference type="Proteomes" id="UP001168478"/>
    </source>
</evidence>
<dbReference type="Proteomes" id="UP001168478">
    <property type="component" value="Unassembled WGS sequence"/>
</dbReference>
<evidence type="ECO:0000256" key="1">
    <source>
        <dbReference type="ARBA" id="ARBA00009865"/>
    </source>
</evidence>
<keyword evidence="12" id="KW-1185">Reference proteome</keyword>
<keyword evidence="9" id="KW-0732">Signal</keyword>